<dbReference type="SUPFAM" id="SSF55729">
    <property type="entry name" value="Acyl-CoA N-acyltransferases (Nat)"/>
    <property type="match status" value="1"/>
</dbReference>
<dbReference type="PANTHER" id="PTHR43233:SF1">
    <property type="entry name" value="FAMILY N-ACETYLTRANSFERASE, PUTATIVE (AFU_ORTHOLOGUE AFUA_6G03350)-RELATED"/>
    <property type="match status" value="1"/>
</dbReference>
<evidence type="ECO:0000313" key="2">
    <source>
        <dbReference type="EMBL" id="RDY61623.1"/>
    </source>
</evidence>
<dbReference type="OrthoDB" id="3216107at2"/>
<dbReference type="Proteomes" id="UP000261828">
    <property type="component" value="Unassembled WGS sequence"/>
</dbReference>
<dbReference type="RefSeq" id="WP_116183504.1">
    <property type="nucleotide sequence ID" value="NZ_QTJX01000001.1"/>
</dbReference>
<accession>A0A371JUY6</accession>
<gene>
    <name evidence="2" type="ORF">DX873_05580</name>
</gene>
<dbReference type="CDD" id="cd04301">
    <property type="entry name" value="NAT_SF"/>
    <property type="match status" value="1"/>
</dbReference>
<organism evidence="2 3">
    <name type="scientific">Flagellimonas nanhaiensis</name>
    <dbReference type="NCBI Taxonomy" id="2292706"/>
    <lineage>
        <taxon>Bacteria</taxon>
        <taxon>Pseudomonadati</taxon>
        <taxon>Bacteroidota</taxon>
        <taxon>Flavobacteriia</taxon>
        <taxon>Flavobacteriales</taxon>
        <taxon>Flavobacteriaceae</taxon>
        <taxon>Flagellimonas</taxon>
    </lineage>
</organism>
<comment type="caution">
    <text evidence="2">The sequence shown here is derived from an EMBL/GenBank/DDBJ whole genome shotgun (WGS) entry which is preliminary data.</text>
</comment>
<dbReference type="InterPro" id="IPR000182">
    <property type="entry name" value="GNAT_dom"/>
</dbReference>
<dbReference type="Gene3D" id="3.40.630.30">
    <property type="match status" value="1"/>
</dbReference>
<dbReference type="AlphaFoldDB" id="A0A371JUY6"/>
<sequence>MDFDISTDKSKLDVPKIHQEIKNSYWGGYRTEEMTTTTIENSMCFGMYSRTGEQLGFARVLTDKVVFAYLMDVIIFEPHQGKGLGKILVKHIINHSEIKEVHTIALKTKDAHGLYKPFGFNRVGDSDMWMALDKAKYE</sequence>
<dbReference type="InterPro" id="IPR016181">
    <property type="entry name" value="Acyl_CoA_acyltransferase"/>
</dbReference>
<dbReference type="PANTHER" id="PTHR43233">
    <property type="entry name" value="FAMILY N-ACETYLTRANSFERASE, PUTATIVE (AFU_ORTHOLOGUE AFUA_6G03350)-RELATED"/>
    <property type="match status" value="1"/>
</dbReference>
<dbReference type="GO" id="GO:0016747">
    <property type="term" value="F:acyltransferase activity, transferring groups other than amino-acyl groups"/>
    <property type="evidence" value="ECO:0007669"/>
    <property type="project" value="InterPro"/>
</dbReference>
<dbReference type="InterPro" id="IPR053144">
    <property type="entry name" value="Acetyltransferase_Butenolide"/>
</dbReference>
<dbReference type="EMBL" id="QTJX01000001">
    <property type="protein sequence ID" value="RDY61623.1"/>
    <property type="molecule type" value="Genomic_DNA"/>
</dbReference>
<keyword evidence="3" id="KW-1185">Reference proteome</keyword>
<evidence type="ECO:0000313" key="3">
    <source>
        <dbReference type="Proteomes" id="UP000261828"/>
    </source>
</evidence>
<keyword evidence="2" id="KW-0808">Transferase</keyword>
<name>A0A371JUY6_9FLAO</name>
<protein>
    <submittedName>
        <fullName evidence="2">N-acetyltransferase</fullName>
    </submittedName>
</protein>
<dbReference type="Pfam" id="PF00583">
    <property type="entry name" value="Acetyltransf_1"/>
    <property type="match status" value="1"/>
</dbReference>
<feature type="domain" description="N-acetyltransferase" evidence="1">
    <location>
        <begin position="1"/>
        <end position="138"/>
    </location>
</feature>
<dbReference type="PROSITE" id="PS51186">
    <property type="entry name" value="GNAT"/>
    <property type="match status" value="1"/>
</dbReference>
<proteinExistence type="predicted"/>
<evidence type="ECO:0000259" key="1">
    <source>
        <dbReference type="PROSITE" id="PS51186"/>
    </source>
</evidence>
<reference evidence="2 3" key="1">
    <citation type="submission" date="2018-08" db="EMBL/GenBank/DDBJ databases">
        <title>Muricauda nanhaiensis sp. nov., isolated from seawater of the South China Sea.</title>
        <authorList>
            <person name="Dang Y."/>
        </authorList>
    </citation>
    <scope>NUCLEOTIDE SEQUENCE [LARGE SCALE GENOMIC DNA]</scope>
    <source>
        <strain evidence="2 3">SM1704</strain>
    </source>
</reference>